<name>A0A0G1JJ01_9BACT</name>
<comment type="caution">
    <text evidence="1">The sequence shown here is derived from an EMBL/GenBank/DDBJ whole genome shotgun (WGS) entry which is preliminary data.</text>
</comment>
<organism evidence="1 2">
    <name type="scientific">Candidatus Uhrbacteria bacterium GW2011_GWF2_44_350</name>
    <dbReference type="NCBI Taxonomy" id="1619000"/>
    <lineage>
        <taxon>Bacteria</taxon>
        <taxon>Candidatus Uhriibacteriota</taxon>
    </lineage>
</organism>
<dbReference type="InterPro" id="IPR035069">
    <property type="entry name" value="TTHA1013/TTHA0281-like"/>
</dbReference>
<protein>
    <recommendedName>
        <fullName evidence="3">DUF1902 domain-containing protein</fullName>
    </recommendedName>
</protein>
<gene>
    <name evidence="1" type="ORF">UW63_C0013G0017</name>
</gene>
<proteinExistence type="predicted"/>
<dbReference type="EMBL" id="LCJB01000013">
    <property type="protein sequence ID" value="KKT71576.1"/>
    <property type="molecule type" value="Genomic_DNA"/>
</dbReference>
<reference evidence="1 2" key="1">
    <citation type="journal article" date="2015" name="Nature">
        <title>rRNA introns, odd ribosomes, and small enigmatic genomes across a large radiation of phyla.</title>
        <authorList>
            <person name="Brown C.T."/>
            <person name="Hug L.A."/>
            <person name="Thomas B.C."/>
            <person name="Sharon I."/>
            <person name="Castelle C.J."/>
            <person name="Singh A."/>
            <person name="Wilkins M.J."/>
            <person name="Williams K.H."/>
            <person name="Banfield J.F."/>
        </authorList>
    </citation>
    <scope>NUCLEOTIDE SEQUENCE [LARGE SCALE GENOMIC DNA]</scope>
</reference>
<dbReference type="Proteomes" id="UP000034154">
    <property type="component" value="Unassembled WGS sequence"/>
</dbReference>
<evidence type="ECO:0008006" key="3">
    <source>
        <dbReference type="Google" id="ProtNLM"/>
    </source>
</evidence>
<sequence length="107" mass="12500">MKKVQNKIFRLFFPTKDPLKIKKKYQLPESVNFSLRLTPDGWFVLTMPDHPGLITEAQSHQSLIEMMNDAILTYYDVPKREADIVYDRINIGDFSVQYHGELKTQPA</sequence>
<evidence type="ECO:0000313" key="2">
    <source>
        <dbReference type="Proteomes" id="UP000034154"/>
    </source>
</evidence>
<dbReference type="AlphaFoldDB" id="A0A0G1JJ01"/>
<evidence type="ECO:0000313" key="1">
    <source>
        <dbReference type="EMBL" id="KKT71576.1"/>
    </source>
</evidence>
<accession>A0A0G1JJ01</accession>
<dbReference type="SUPFAM" id="SSF143100">
    <property type="entry name" value="TTHA1013/TTHA0281-like"/>
    <property type="match status" value="1"/>
</dbReference>